<sequence>MRKIILYILAAVLIVAAFFGSQLIADSKQKIKPKAQKVIKTVFVDTVKNTSVPIVIPANGNLIAKRRIELFSEVQGVFRQGSKLFKPGQEYRKGQTLIAIDASEYYASVQSAKSNFYNSITSIMPDLRLDYPEAFPKWQSYLNNLNIDKSLPALPEMTSEKEKYFINNRGIVTSYYNIKNLEQRLGKYRITAPFSGILTEALVTEGTLISGGQKLGEFIDGSVYEMEVSIGKEYSDLLKIGEKVALQNLEKTKNYTGTVTRVNGKIDQATQSVKVFIEVKDDTLKEGMYLEANVTAKNEDNAIAIDRSLLQNGNEIFVVKDSLLSTIKVTPVYFSDTQAVIKDVPEGEIIVSKPITGGYAGMLVKVYSEEKVNQETEASKSE</sequence>
<reference evidence="2 3" key="1">
    <citation type="submission" date="2023-09" db="EMBL/GenBank/DDBJ databases">
        <authorList>
            <person name="Rey-Velasco X."/>
        </authorList>
    </citation>
    <scope>NUCLEOTIDE SEQUENCE [LARGE SCALE GENOMIC DNA]</scope>
    <source>
        <strain evidence="2 3">W242</strain>
    </source>
</reference>
<protein>
    <submittedName>
        <fullName evidence="2">HlyD family efflux transporter periplasmic adaptor subunit</fullName>
    </submittedName>
</protein>
<dbReference type="Gene3D" id="2.40.30.170">
    <property type="match status" value="1"/>
</dbReference>
<evidence type="ECO:0000313" key="2">
    <source>
        <dbReference type="EMBL" id="MDT0556222.1"/>
    </source>
</evidence>
<comment type="caution">
    <text evidence="2">The sequence shown here is derived from an EMBL/GenBank/DDBJ whole genome shotgun (WGS) entry which is preliminary data.</text>
</comment>
<proteinExistence type="predicted"/>
<name>A0ABU2YDF5_9FLAO</name>
<dbReference type="InterPro" id="IPR058625">
    <property type="entry name" value="MdtA-like_BSH"/>
</dbReference>
<keyword evidence="3" id="KW-1185">Reference proteome</keyword>
<feature type="domain" description="Multidrug resistance protein MdtA-like barrel-sandwich hybrid" evidence="1">
    <location>
        <begin position="72"/>
        <end position="215"/>
    </location>
</feature>
<gene>
    <name evidence="2" type="ORF">RM538_09415</name>
</gene>
<dbReference type="RefSeq" id="WP_311333174.1">
    <property type="nucleotide sequence ID" value="NZ_JAVRHZ010000005.1"/>
</dbReference>
<evidence type="ECO:0000259" key="1">
    <source>
        <dbReference type="Pfam" id="PF25917"/>
    </source>
</evidence>
<dbReference type="Gene3D" id="1.10.287.470">
    <property type="entry name" value="Helix hairpin bin"/>
    <property type="match status" value="1"/>
</dbReference>
<organism evidence="2 3">
    <name type="scientific">Patiriisocius hiemis</name>
    <dbReference type="NCBI Taxonomy" id="3075604"/>
    <lineage>
        <taxon>Bacteria</taxon>
        <taxon>Pseudomonadati</taxon>
        <taxon>Bacteroidota</taxon>
        <taxon>Flavobacteriia</taxon>
        <taxon>Flavobacteriales</taxon>
        <taxon>Flavobacteriaceae</taxon>
        <taxon>Patiriisocius</taxon>
    </lineage>
</organism>
<dbReference type="Gene3D" id="2.40.50.100">
    <property type="match status" value="1"/>
</dbReference>
<dbReference type="SUPFAM" id="SSF111369">
    <property type="entry name" value="HlyD-like secretion proteins"/>
    <property type="match status" value="1"/>
</dbReference>
<dbReference type="Pfam" id="PF25917">
    <property type="entry name" value="BSH_RND"/>
    <property type="match status" value="1"/>
</dbReference>
<dbReference type="PANTHER" id="PTHR30469">
    <property type="entry name" value="MULTIDRUG RESISTANCE PROTEIN MDTA"/>
    <property type="match status" value="1"/>
</dbReference>
<accession>A0ABU2YDF5</accession>
<dbReference type="Proteomes" id="UP001254488">
    <property type="component" value="Unassembled WGS sequence"/>
</dbReference>
<evidence type="ECO:0000313" key="3">
    <source>
        <dbReference type="Proteomes" id="UP001254488"/>
    </source>
</evidence>
<dbReference type="EMBL" id="JAVRHZ010000005">
    <property type="protein sequence ID" value="MDT0556222.1"/>
    <property type="molecule type" value="Genomic_DNA"/>
</dbReference>